<dbReference type="SUPFAM" id="SSF46689">
    <property type="entry name" value="Homeodomain-like"/>
    <property type="match status" value="1"/>
</dbReference>
<dbReference type="Gene3D" id="1.10.357.10">
    <property type="entry name" value="Tetracycline Repressor, domain 2"/>
    <property type="match status" value="1"/>
</dbReference>
<proteinExistence type="predicted"/>
<comment type="caution">
    <text evidence="6">The sequence shown here is derived from an EMBL/GenBank/DDBJ whole genome shotgun (WGS) entry which is preliminary data.</text>
</comment>
<evidence type="ECO:0000256" key="3">
    <source>
        <dbReference type="ARBA" id="ARBA00023163"/>
    </source>
</evidence>
<dbReference type="Pfam" id="PF00440">
    <property type="entry name" value="TetR_N"/>
    <property type="match status" value="1"/>
</dbReference>
<protein>
    <submittedName>
        <fullName evidence="6">TetR/AcrR family transcriptional regulator</fullName>
    </submittedName>
</protein>
<keyword evidence="7" id="KW-1185">Reference proteome</keyword>
<dbReference type="PRINTS" id="PR00455">
    <property type="entry name" value="HTHTETR"/>
</dbReference>
<name>A0A4U1IA11_9BACT</name>
<evidence type="ECO:0000256" key="1">
    <source>
        <dbReference type="ARBA" id="ARBA00023015"/>
    </source>
</evidence>
<sequence>MQRRALVRRVCVGLCDRTHAGDGREQAGFEDALGFFRHDGSLRGPGFLSGRAHVDIDNILKFPPSTWNVAIVNIRRGRGRLGTVPRRPPPRPYHHGDLPRALREGALALIEERGPMGFTLRELARRVGVSHAAPYRHFADKRALLTALAAEGAHRLADAVDAALTAAGPDLRARFLAAAHAYVRFAMDHPGYFQAMFSADADPNDPAFVNGRERSLGLLYRYIADAQAAGYFGEGEALSYVIPVFAMHQGLAVLAMSGAFAPFGVSDVRAASDLAHGRLLDGLTRARGEG</sequence>
<keyword evidence="3" id="KW-0804">Transcription</keyword>
<feature type="DNA-binding region" description="H-T-H motif" evidence="4">
    <location>
        <begin position="119"/>
        <end position="138"/>
    </location>
</feature>
<keyword evidence="2 4" id="KW-0238">DNA-binding</keyword>
<dbReference type="OrthoDB" id="7056813at2"/>
<organism evidence="6 7">
    <name type="scientific">Polyangium fumosum</name>
    <dbReference type="NCBI Taxonomy" id="889272"/>
    <lineage>
        <taxon>Bacteria</taxon>
        <taxon>Pseudomonadati</taxon>
        <taxon>Myxococcota</taxon>
        <taxon>Polyangia</taxon>
        <taxon>Polyangiales</taxon>
        <taxon>Polyangiaceae</taxon>
        <taxon>Polyangium</taxon>
    </lineage>
</organism>
<dbReference type="InterPro" id="IPR036271">
    <property type="entry name" value="Tet_transcr_reg_TetR-rel_C_sf"/>
</dbReference>
<dbReference type="InterPro" id="IPR001647">
    <property type="entry name" value="HTH_TetR"/>
</dbReference>
<reference evidence="6 7" key="1">
    <citation type="submission" date="2019-04" db="EMBL/GenBank/DDBJ databases">
        <authorList>
            <person name="Li Y."/>
            <person name="Wang J."/>
        </authorList>
    </citation>
    <scope>NUCLEOTIDE SEQUENCE [LARGE SCALE GENOMIC DNA]</scope>
    <source>
        <strain evidence="6 7">DSM 14668</strain>
    </source>
</reference>
<evidence type="ECO:0000313" key="6">
    <source>
        <dbReference type="EMBL" id="TKC90368.1"/>
    </source>
</evidence>
<evidence type="ECO:0000256" key="4">
    <source>
        <dbReference type="PROSITE-ProRule" id="PRU00335"/>
    </source>
</evidence>
<gene>
    <name evidence="6" type="ORF">E8A74_51115</name>
</gene>
<evidence type="ECO:0000259" key="5">
    <source>
        <dbReference type="PROSITE" id="PS50977"/>
    </source>
</evidence>
<evidence type="ECO:0000313" key="7">
    <source>
        <dbReference type="Proteomes" id="UP000309215"/>
    </source>
</evidence>
<dbReference type="InterPro" id="IPR025996">
    <property type="entry name" value="MT1864/Rv1816-like_C"/>
</dbReference>
<dbReference type="Proteomes" id="UP000309215">
    <property type="component" value="Unassembled WGS sequence"/>
</dbReference>
<dbReference type="InterPro" id="IPR009057">
    <property type="entry name" value="Homeodomain-like_sf"/>
</dbReference>
<dbReference type="AlphaFoldDB" id="A0A4U1IA11"/>
<dbReference type="PROSITE" id="PS50977">
    <property type="entry name" value="HTH_TETR_2"/>
    <property type="match status" value="1"/>
</dbReference>
<evidence type="ECO:0000256" key="2">
    <source>
        <dbReference type="ARBA" id="ARBA00023125"/>
    </source>
</evidence>
<dbReference type="Pfam" id="PF13305">
    <property type="entry name" value="TetR_C_33"/>
    <property type="match status" value="1"/>
</dbReference>
<accession>A0A4U1IA11</accession>
<feature type="domain" description="HTH tetR-type" evidence="5">
    <location>
        <begin position="96"/>
        <end position="156"/>
    </location>
</feature>
<dbReference type="SUPFAM" id="SSF48498">
    <property type="entry name" value="Tetracyclin repressor-like, C-terminal domain"/>
    <property type="match status" value="1"/>
</dbReference>
<keyword evidence="1" id="KW-0805">Transcription regulation</keyword>
<dbReference type="GO" id="GO:0003700">
    <property type="term" value="F:DNA-binding transcription factor activity"/>
    <property type="evidence" value="ECO:0007669"/>
    <property type="project" value="TreeGrafter"/>
</dbReference>
<dbReference type="EMBL" id="SSMQ01000154">
    <property type="protein sequence ID" value="TKC90368.1"/>
    <property type="molecule type" value="Genomic_DNA"/>
</dbReference>
<dbReference type="InterPro" id="IPR050109">
    <property type="entry name" value="HTH-type_TetR-like_transc_reg"/>
</dbReference>
<dbReference type="GO" id="GO:0000976">
    <property type="term" value="F:transcription cis-regulatory region binding"/>
    <property type="evidence" value="ECO:0007669"/>
    <property type="project" value="TreeGrafter"/>
</dbReference>
<dbReference type="PANTHER" id="PTHR30055:SF220">
    <property type="entry name" value="TETR-FAMILY REGULATORY PROTEIN"/>
    <property type="match status" value="1"/>
</dbReference>
<dbReference type="PANTHER" id="PTHR30055">
    <property type="entry name" value="HTH-TYPE TRANSCRIPTIONAL REGULATOR RUTR"/>
    <property type="match status" value="1"/>
</dbReference>